<dbReference type="InterPro" id="IPR050572">
    <property type="entry name" value="Fe-S_Ferredoxin"/>
</dbReference>
<dbReference type="EMBL" id="CP002105">
    <property type="protein sequence ID" value="ADL13468.1"/>
    <property type="molecule type" value="Genomic_DNA"/>
</dbReference>
<evidence type="ECO:0000256" key="4">
    <source>
        <dbReference type="ARBA" id="ARBA00023014"/>
    </source>
</evidence>
<dbReference type="PROSITE" id="PS00198">
    <property type="entry name" value="4FE4S_FER_1"/>
    <property type="match status" value="1"/>
</dbReference>
<dbReference type="SUPFAM" id="SSF54862">
    <property type="entry name" value="4Fe-4S ferredoxins"/>
    <property type="match status" value="1"/>
</dbReference>
<protein>
    <submittedName>
        <fullName evidence="6">4Fe-4S ferredoxin iron-sulfur binding domain protein</fullName>
    </submittedName>
</protein>
<evidence type="ECO:0000313" key="7">
    <source>
        <dbReference type="Proteomes" id="UP000001661"/>
    </source>
</evidence>
<dbReference type="InterPro" id="IPR017896">
    <property type="entry name" value="4Fe4S_Fe-S-bd"/>
</dbReference>
<proteinExistence type="predicted"/>
<evidence type="ECO:0000259" key="5">
    <source>
        <dbReference type="PROSITE" id="PS51379"/>
    </source>
</evidence>
<dbReference type="OrthoDB" id="9807879at2"/>
<dbReference type="AlphaFoldDB" id="D9QSK5"/>
<keyword evidence="1" id="KW-0004">4Fe-4S</keyword>
<evidence type="ECO:0000256" key="2">
    <source>
        <dbReference type="ARBA" id="ARBA00022723"/>
    </source>
</evidence>
<dbReference type="RefSeq" id="WP_013278913.1">
    <property type="nucleotide sequence ID" value="NC_014378.1"/>
</dbReference>
<dbReference type="InterPro" id="IPR017900">
    <property type="entry name" value="4Fe4S_Fe_S_CS"/>
</dbReference>
<dbReference type="PROSITE" id="PS51379">
    <property type="entry name" value="4FE4S_FER_2"/>
    <property type="match status" value="2"/>
</dbReference>
<keyword evidence="7" id="KW-1185">Reference proteome</keyword>
<dbReference type="GO" id="GO:0046872">
    <property type="term" value="F:metal ion binding"/>
    <property type="evidence" value="ECO:0007669"/>
    <property type="project" value="UniProtKB-KW"/>
</dbReference>
<name>D9QSK5_ACEAZ</name>
<keyword evidence="4" id="KW-0411">Iron-sulfur</keyword>
<feature type="domain" description="4Fe-4S ferredoxin-type" evidence="5">
    <location>
        <begin position="31"/>
        <end position="61"/>
    </location>
</feature>
<dbReference type="PANTHER" id="PTHR43687">
    <property type="entry name" value="ADENYLYLSULFATE REDUCTASE, BETA SUBUNIT"/>
    <property type="match status" value="1"/>
</dbReference>
<dbReference type="Gene3D" id="3.30.70.20">
    <property type="match status" value="1"/>
</dbReference>
<dbReference type="KEGG" id="aar:Acear_1971"/>
<dbReference type="PANTHER" id="PTHR43687:SF3">
    <property type="entry name" value="4FE-4S FERREDOXIN-TYPE DOMAIN-CONTAINING PROTEIN"/>
    <property type="match status" value="1"/>
</dbReference>
<keyword evidence="2" id="KW-0479">Metal-binding</keyword>
<dbReference type="GO" id="GO:0051539">
    <property type="term" value="F:4 iron, 4 sulfur cluster binding"/>
    <property type="evidence" value="ECO:0007669"/>
    <property type="project" value="UniProtKB-KW"/>
</dbReference>
<gene>
    <name evidence="6" type="ordered locus">Acear_1971</name>
</gene>
<dbReference type="eggNOG" id="COG1146">
    <property type="taxonomic scope" value="Bacteria"/>
</dbReference>
<reference evidence="6 7" key="1">
    <citation type="journal article" date="2010" name="Stand. Genomic Sci.">
        <title>Complete genome sequence of Acetohalobium arabaticum type strain (Z-7288).</title>
        <authorList>
            <person name="Sikorski J."/>
            <person name="Lapidus A."/>
            <person name="Chertkov O."/>
            <person name="Lucas S."/>
            <person name="Copeland A."/>
            <person name="Glavina Del Rio T."/>
            <person name="Nolan M."/>
            <person name="Tice H."/>
            <person name="Cheng J.F."/>
            <person name="Han C."/>
            <person name="Brambilla E."/>
            <person name="Pitluck S."/>
            <person name="Liolios K."/>
            <person name="Ivanova N."/>
            <person name="Mavromatis K."/>
            <person name="Mikhailova N."/>
            <person name="Pati A."/>
            <person name="Bruce D."/>
            <person name="Detter C."/>
            <person name="Tapia R."/>
            <person name="Goodwin L."/>
            <person name="Chen A."/>
            <person name="Palaniappan K."/>
            <person name="Land M."/>
            <person name="Hauser L."/>
            <person name="Chang Y.J."/>
            <person name="Jeffries C.D."/>
            <person name="Rohde M."/>
            <person name="Goker M."/>
            <person name="Spring S."/>
            <person name="Woyke T."/>
            <person name="Bristow J."/>
            <person name="Eisen J.A."/>
            <person name="Markowitz V."/>
            <person name="Hugenholtz P."/>
            <person name="Kyrpides N.C."/>
            <person name="Klenk H.P."/>
        </authorList>
    </citation>
    <scope>NUCLEOTIDE SEQUENCE [LARGE SCALE GENOMIC DNA]</scope>
    <source>
        <strain evidence="7">ATCC 49924 / DSM 5501 / Z-7288</strain>
    </source>
</reference>
<dbReference type="STRING" id="574087.Acear_1971"/>
<dbReference type="Pfam" id="PF13187">
    <property type="entry name" value="Fer4_9"/>
    <property type="match status" value="1"/>
</dbReference>
<dbReference type="Proteomes" id="UP000001661">
    <property type="component" value="Chromosome"/>
</dbReference>
<evidence type="ECO:0000256" key="1">
    <source>
        <dbReference type="ARBA" id="ARBA00022485"/>
    </source>
</evidence>
<accession>D9QSK5</accession>
<evidence type="ECO:0000256" key="3">
    <source>
        <dbReference type="ARBA" id="ARBA00023004"/>
    </source>
</evidence>
<organism evidence="6 7">
    <name type="scientific">Acetohalobium arabaticum (strain ATCC 49924 / DSM 5501 / Z-7288)</name>
    <dbReference type="NCBI Taxonomy" id="574087"/>
    <lineage>
        <taxon>Bacteria</taxon>
        <taxon>Bacillati</taxon>
        <taxon>Bacillota</taxon>
        <taxon>Clostridia</taxon>
        <taxon>Halanaerobiales</taxon>
        <taxon>Halobacteroidaceae</taxon>
        <taxon>Acetohalobium</taxon>
    </lineage>
</organism>
<keyword evidence="3" id="KW-0408">Iron</keyword>
<dbReference type="HOGENOM" id="CLU_142910_1_0_9"/>
<evidence type="ECO:0000313" key="6">
    <source>
        <dbReference type="EMBL" id="ADL13468.1"/>
    </source>
</evidence>
<feature type="domain" description="4Fe-4S ferredoxin-type" evidence="5">
    <location>
        <begin position="1"/>
        <end position="30"/>
    </location>
</feature>
<sequence>MTVKIDKELCDECKECIRICPGNLLYQAQSGAIMIRNKKNCWDCGACVKKCPQEAIEMYLPVEIGGRGSSLKASQKENKLIWKLKKFDGSKKQFIIKNKT</sequence>